<reference evidence="1 2" key="1">
    <citation type="submission" date="2019-05" db="EMBL/GenBank/DDBJ databases">
        <title>Mikania micrantha, genome provides insights into the molecular mechanism of rapid growth.</title>
        <authorList>
            <person name="Liu B."/>
        </authorList>
    </citation>
    <scope>NUCLEOTIDE SEQUENCE [LARGE SCALE GENOMIC DNA]</scope>
    <source>
        <strain evidence="1">NLD-2019</strain>
        <tissue evidence="1">Leaf</tissue>
    </source>
</reference>
<dbReference type="Proteomes" id="UP000326396">
    <property type="component" value="Linkage Group LG2"/>
</dbReference>
<evidence type="ECO:0000313" key="1">
    <source>
        <dbReference type="EMBL" id="KAD4585151.1"/>
    </source>
</evidence>
<comment type="caution">
    <text evidence="1">The sequence shown here is derived from an EMBL/GenBank/DDBJ whole genome shotgun (WGS) entry which is preliminary data.</text>
</comment>
<accession>A0A5N6NBC0</accession>
<keyword evidence="2" id="KW-1185">Reference proteome</keyword>
<name>A0A5N6NBC0_9ASTR</name>
<sequence>MLQENDKTEALMFSKYFLFHSDDNDLSSRFCKIVSSMKKLRWVNVTMDQHVKSDGGPTFLSNELRYINWTGYLASPFPNNFHPIKLGVLKLRLSNQKELWKGCKQRVTAKATEKLKIMKTLEMTRRL</sequence>
<dbReference type="AlphaFoldDB" id="A0A5N6NBC0"/>
<evidence type="ECO:0000313" key="2">
    <source>
        <dbReference type="Proteomes" id="UP000326396"/>
    </source>
</evidence>
<gene>
    <name evidence="1" type="ORF">E3N88_22752</name>
</gene>
<organism evidence="1 2">
    <name type="scientific">Mikania micrantha</name>
    <name type="common">bitter vine</name>
    <dbReference type="NCBI Taxonomy" id="192012"/>
    <lineage>
        <taxon>Eukaryota</taxon>
        <taxon>Viridiplantae</taxon>
        <taxon>Streptophyta</taxon>
        <taxon>Embryophyta</taxon>
        <taxon>Tracheophyta</taxon>
        <taxon>Spermatophyta</taxon>
        <taxon>Magnoliopsida</taxon>
        <taxon>eudicotyledons</taxon>
        <taxon>Gunneridae</taxon>
        <taxon>Pentapetalae</taxon>
        <taxon>asterids</taxon>
        <taxon>campanulids</taxon>
        <taxon>Asterales</taxon>
        <taxon>Asteraceae</taxon>
        <taxon>Asteroideae</taxon>
        <taxon>Heliantheae alliance</taxon>
        <taxon>Eupatorieae</taxon>
        <taxon>Mikania</taxon>
    </lineage>
</organism>
<protein>
    <submittedName>
        <fullName evidence="1">Uncharacterized protein</fullName>
    </submittedName>
</protein>
<dbReference type="OrthoDB" id="819151at2759"/>
<dbReference type="EMBL" id="SZYD01000012">
    <property type="protein sequence ID" value="KAD4585151.1"/>
    <property type="molecule type" value="Genomic_DNA"/>
</dbReference>
<proteinExistence type="predicted"/>